<organism evidence="1 2">
    <name type="scientific">Jatropha curcas</name>
    <name type="common">Barbados nut</name>
    <dbReference type="NCBI Taxonomy" id="180498"/>
    <lineage>
        <taxon>Eukaryota</taxon>
        <taxon>Viridiplantae</taxon>
        <taxon>Streptophyta</taxon>
        <taxon>Embryophyta</taxon>
        <taxon>Tracheophyta</taxon>
        <taxon>Spermatophyta</taxon>
        <taxon>Magnoliopsida</taxon>
        <taxon>eudicotyledons</taxon>
        <taxon>Gunneridae</taxon>
        <taxon>Pentapetalae</taxon>
        <taxon>rosids</taxon>
        <taxon>fabids</taxon>
        <taxon>Malpighiales</taxon>
        <taxon>Euphorbiaceae</taxon>
        <taxon>Crotonoideae</taxon>
        <taxon>Jatropheae</taxon>
        <taxon>Jatropha</taxon>
    </lineage>
</organism>
<dbReference type="AlphaFoldDB" id="A0A067L6U2"/>
<sequence length="69" mass="7592">MARGRAVDSDASSSGPLEVMAEHAVHADEEGLSLLLLLQVHLGLHPLLSRPCRHHFLLFLPLLPHLLDQ</sequence>
<name>A0A067L6U2_JATCU</name>
<reference evidence="1 2" key="1">
    <citation type="journal article" date="2014" name="PLoS ONE">
        <title>Global Analysis of Gene Expression Profiles in Physic Nut (Jatropha curcas L.) Seedlings Exposed to Salt Stress.</title>
        <authorList>
            <person name="Zhang L."/>
            <person name="Zhang C."/>
            <person name="Wu P."/>
            <person name="Chen Y."/>
            <person name="Li M."/>
            <person name="Jiang H."/>
            <person name="Wu G."/>
        </authorList>
    </citation>
    <scope>NUCLEOTIDE SEQUENCE [LARGE SCALE GENOMIC DNA]</scope>
    <source>
        <strain evidence="2">cv. GZQX0401</strain>
        <tissue evidence="1">Young leaves</tissue>
    </source>
</reference>
<protein>
    <submittedName>
        <fullName evidence="1">Uncharacterized protein</fullName>
    </submittedName>
</protein>
<evidence type="ECO:0000313" key="1">
    <source>
        <dbReference type="EMBL" id="KDP39799.1"/>
    </source>
</evidence>
<keyword evidence="2" id="KW-1185">Reference proteome</keyword>
<dbReference type="EMBL" id="KK914343">
    <property type="protein sequence ID" value="KDP39799.1"/>
    <property type="molecule type" value="Genomic_DNA"/>
</dbReference>
<gene>
    <name evidence="1" type="ORF">JCGZ_03935</name>
</gene>
<evidence type="ECO:0000313" key="2">
    <source>
        <dbReference type="Proteomes" id="UP000027138"/>
    </source>
</evidence>
<accession>A0A067L6U2</accession>
<dbReference type="Proteomes" id="UP000027138">
    <property type="component" value="Unassembled WGS sequence"/>
</dbReference>
<proteinExistence type="predicted"/>